<dbReference type="Gene3D" id="1.20.1260.20">
    <property type="entry name" value="PPE superfamily"/>
    <property type="match status" value="1"/>
</dbReference>
<accession>A0ABN2SL55</accession>
<protein>
    <recommendedName>
        <fullName evidence="1">Outer membrane channel protein CpnT-like N-terminal domain-containing protein</fullName>
    </recommendedName>
</protein>
<name>A0ABN2SL55_9PSEU</name>
<dbReference type="InterPro" id="IPR038332">
    <property type="entry name" value="PPE_sf"/>
</dbReference>
<dbReference type="EMBL" id="BAAANN010000049">
    <property type="protein sequence ID" value="GAA1988629.1"/>
    <property type="molecule type" value="Genomic_DNA"/>
</dbReference>
<evidence type="ECO:0000259" key="1">
    <source>
        <dbReference type="Pfam" id="PF25547"/>
    </source>
</evidence>
<sequence length="393" mass="37899">MADDSSTGTMREAVSAGAAGLADAVTSALDKSGPVGLLAKPVVGALRNVWEGYFGAPVPPGATNWNAYTHAQLREMLWQGADVGDVSSVAAEWDRHGTELTGHSDTLRGQRTALSGNWSGRAAEPAADRLGALGERTSDIGNRAGTVGKATQDAGDALAVARNTMPPPPGDPTGLAVSGALAGAGAGAAIGGVLGAGAGGIGAGPGALMGAAIGAVAGGGGSLFLANVAAAERKAEAVHVMQRYETSLRDSSHKVAGVPKGSTGTVLSGAGEQTTGASSAIAGGAAGGGAALAGGEVAGRGPSWAQLTGAGAMGAGVASGLRTGAGALNRAMLARQAAMNQLAAARAAGGGGLYPPGARGQGGEDQVHENRLPTIDQNLFGVDALASEPVIGL</sequence>
<dbReference type="SUPFAM" id="SSF140459">
    <property type="entry name" value="PE/PPE dimer-like"/>
    <property type="match status" value="1"/>
</dbReference>
<keyword evidence="3" id="KW-1185">Reference proteome</keyword>
<proteinExistence type="predicted"/>
<dbReference type="Pfam" id="PF25547">
    <property type="entry name" value="WXG100_2"/>
    <property type="match status" value="1"/>
</dbReference>
<evidence type="ECO:0000313" key="2">
    <source>
        <dbReference type="EMBL" id="GAA1988629.1"/>
    </source>
</evidence>
<dbReference type="Proteomes" id="UP001501116">
    <property type="component" value="Unassembled WGS sequence"/>
</dbReference>
<dbReference type="RefSeq" id="WP_344430524.1">
    <property type="nucleotide sequence ID" value="NZ_BAAANN010000049.1"/>
</dbReference>
<feature type="domain" description="Outer membrane channel protein CpnT-like N-terminal" evidence="1">
    <location>
        <begin position="81"/>
        <end position="192"/>
    </location>
</feature>
<gene>
    <name evidence="2" type="ORF">GCM10009754_78440</name>
</gene>
<organism evidence="2 3">
    <name type="scientific">Amycolatopsis minnesotensis</name>
    <dbReference type="NCBI Taxonomy" id="337894"/>
    <lineage>
        <taxon>Bacteria</taxon>
        <taxon>Bacillati</taxon>
        <taxon>Actinomycetota</taxon>
        <taxon>Actinomycetes</taxon>
        <taxon>Pseudonocardiales</taxon>
        <taxon>Pseudonocardiaceae</taxon>
        <taxon>Amycolatopsis</taxon>
    </lineage>
</organism>
<dbReference type="InterPro" id="IPR057746">
    <property type="entry name" value="CpnT-like_N"/>
</dbReference>
<reference evidence="2 3" key="1">
    <citation type="journal article" date="2019" name="Int. J. Syst. Evol. Microbiol.">
        <title>The Global Catalogue of Microorganisms (GCM) 10K type strain sequencing project: providing services to taxonomists for standard genome sequencing and annotation.</title>
        <authorList>
            <consortium name="The Broad Institute Genomics Platform"/>
            <consortium name="The Broad Institute Genome Sequencing Center for Infectious Disease"/>
            <person name="Wu L."/>
            <person name="Ma J."/>
        </authorList>
    </citation>
    <scope>NUCLEOTIDE SEQUENCE [LARGE SCALE GENOMIC DNA]</scope>
    <source>
        <strain evidence="2 3">JCM 14545</strain>
    </source>
</reference>
<evidence type="ECO:0000313" key="3">
    <source>
        <dbReference type="Proteomes" id="UP001501116"/>
    </source>
</evidence>
<comment type="caution">
    <text evidence="2">The sequence shown here is derived from an EMBL/GenBank/DDBJ whole genome shotgun (WGS) entry which is preliminary data.</text>
</comment>